<protein>
    <recommendedName>
        <fullName evidence="3">WXG100 family type VII secretion target</fullName>
    </recommendedName>
</protein>
<evidence type="ECO:0000313" key="2">
    <source>
        <dbReference type="Proteomes" id="UP000018296"/>
    </source>
</evidence>
<accession>V6IYZ0</accession>
<dbReference type="EMBL" id="AWTC01000004">
    <property type="protein sequence ID" value="EST12728.1"/>
    <property type="molecule type" value="Genomic_DNA"/>
</dbReference>
<dbReference type="Proteomes" id="UP000018296">
    <property type="component" value="Unassembled WGS sequence"/>
</dbReference>
<dbReference type="InterPro" id="IPR046318">
    <property type="entry name" value="DUF5344"/>
</dbReference>
<dbReference type="Pfam" id="PF17279">
    <property type="entry name" value="DUF5344"/>
    <property type="match status" value="1"/>
</dbReference>
<dbReference type="RefSeq" id="WP_023509289.1">
    <property type="nucleotide sequence ID" value="NZ_AWTC01000004.1"/>
</dbReference>
<dbReference type="PATRIC" id="fig|1395513.3.peg.1011"/>
<proteinExistence type="predicted"/>
<gene>
    <name evidence="1" type="ORF">P343_04940</name>
</gene>
<name>V6IYZ0_9BACL</name>
<dbReference type="STRING" id="1395513.P343_04940"/>
<organism evidence="1 2">
    <name type="scientific">Sporolactobacillus laevolacticus DSM 442</name>
    <dbReference type="NCBI Taxonomy" id="1395513"/>
    <lineage>
        <taxon>Bacteria</taxon>
        <taxon>Bacillati</taxon>
        <taxon>Bacillota</taxon>
        <taxon>Bacilli</taxon>
        <taxon>Bacillales</taxon>
        <taxon>Sporolactobacillaceae</taxon>
        <taxon>Sporolactobacillus</taxon>
    </lineage>
</organism>
<comment type="caution">
    <text evidence="1">The sequence shown here is derived from an EMBL/GenBank/DDBJ whole genome shotgun (WGS) entry which is preliminary data.</text>
</comment>
<evidence type="ECO:0008006" key="3">
    <source>
        <dbReference type="Google" id="ProtNLM"/>
    </source>
</evidence>
<keyword evidence="2" id="KW-1185">Reference proteome</keyword>
<sequence length="84" mass="9300">MYQIELNHSVVSGRIDEAEQALGQVTRPSSTSSGRNRLAVTAAWQDGEQMMVQLLSAYLAGVRKNIADTRANVNLLKRQDEVIK</sequence>
<dbReference type="eggNOG" id="ENOG5033GFQ">
    <property type="taxonomic scope" value="Bacteria"/>
</dbReference>
<dbReference type="AlphaFoldDB" id="V6IYZ0"/>
<reference evidence="1 2" key="1">
    <citation type="journal article" date="2013" name="Genome Announc.">
        <title>Genome Sequence of Sporolactobacillus laevolacticus DSM442, an Efficient Polymer-Grade D-Lactate Producer from Agricultural Waste Cottonseed as a Nitrogen Source.</title>
        <authorList>
            <person name="Wang H."/>
            <person name="Wang L."/>
            <person name="Ju J."/>
            <person name="Yu B."/>
            <person name="Ma Y."/>
        </authorList>
    </citation>
    <scope>NUCLEOTIDE SEQUENCE [LARGE SCALE GENOMIC DNA]</scope>
    <source>
        <strain evidence="1 2">DSM 442</strain>
    </source>
</reference>
<evidence type="ECO:0000313" key="1">
    <source>
        <dbReference type="EMBL" id="EST12728.1"/>
    </source>
</evidence>